<dbReference type="Proteomes" id="UP000054937">
    <property type="component" value="Unassembled WGS sequence"/>
</dbReference>
<sequence length="109" mass="12630">MGCTSSKQGFTKKLGEQKIKKKQRQDFSEFHISLHPCFDYNSTTISLGTNEKNLESFNSFNTILQRKKSYSKKKSFSIQKSVPLEAKRKISLFIQQREGQNQEQICVFA</sequence>
<proteinExistence type="predicted"/>
<evidence type="ECO:0000313" key="2">
    <source>
        <dbReference type="Proteomes" id="UP000054937"/>
    </source>
</evidence>
<evidence type="ECO:0000313" key="1">
    <source>
        <dbReference type="EMBL" id="KRX04166.1"/>
    </source>
</evidence>
<keyword evidence="2" id="KW-1185">Reference proteome</keyword>
<dbReference type="AlphaFoldDB" id="A0A0V0QPK6"/>
<dbReference type="InParanoid" id="A0A0V0QPK6"/>
<protein>
    <submittedName>
        <fullName evidence="1">Uncharacterized protein</fullName>
    </submittedName>
</protein>
<comment type="caution">
    <text evidence="1">The sequence shown here is derived from an EMBL/GenBank/DDBJ whole genome shotgun (WGS) entry which is preliminary data.</text>
</comment>
<organism evidence="1 2">
    <name type="scientific">Pseudocohnilembus persalinus</name>
    <name type="common">Ciliate</name>
    <dbReference type="NCBI Taxonomy" id="266149"/>
    <lineage>
        <taxon>Eukaryota</taxon>
        <taxon>Sar</taxon>
        <taxon>Alveolata</taxon>
        <taxon>Ciliophora</taxon>
        <taxon>Intramacronucleata</taxon>
        <taxon>Oligohymenophorea</taxon>
        <taxon>Scuticociliatia</taxon>
        <taxon>Philasterida</taxon>
        <taxon>Pseudocohnilembidae</taxon>
        <taxon>Pseudocohnilembus</taxon>
    </lineage>
</organism>
<gene>
    <name evidence="1" type="ORF">PPERSA_11290</name>
</gene>
<dbReference type="EMBL" id="LDAU01000120">
    <property type="protein sequence ID" value="KRX04166.1"/>
    <property type="molecule type" value="Genomic_DNA"/>
</dbReference>
<name>A0A0V0QPK6_PSEPJ</name>
<reference evidence="1 2" key="1">
    <citation type="journal article" date="2015" name="Sci. Rep.">
        <title>Genome of the facultative scuticociliatosis pathogen Pseudocohnilembus persalinus provides insight into its virulence through horizontal gene transfer.</title>
        <authorList>
            <person name="Xiong J."/>
            <person name="Wang G."/>
            <person name="Cheng J."/>
            <person name="Tian M."/>
            <person name="Pan X."/>
            <person name="Warren A."/>
            <person name="Jiang C."/>
            <person name="Yuan D."/>
            <person name="Miao W."/>
        </authorList>
    </citation>
    <scope>NUCLEOTIDE SEQUENCE [LARGE SCALE GENOMIC DNA]</scope>
    <source>
        <strain evidence="1">36N120E</strain>
    </source>
</reference>
<accession>A0A0V0QPK6</accession>